<evidence type="ECO:0000313" key="1">
    <source>
        <dbReference type="EMBL" id="EME39431.1"/>
    </source>
</evidence>
<reference evidence="1 2" key="2">
    <citation type="journal article" date="2012" name="PLoS Pathog.">
        <title>Diverse lifestyles and strategies of plant pathogenesis encoded in the genomes of eighteen Dothideomycetes fungi.</title>
        <authorList>
            <person name="Ohm R.A."/>
            <person name="Feau N."/>
            <person name="Henrissat B."/>
            <person name="Schoch C.L."/>
            <person name="Horwitz B.A."/>
            <person name="Barry K.W."/>
            <person name="Condon B.J."/>
            <person name="Copeland A.C."/>
            <person name="Dhillon B."/>
            <person name="Glaser F."/>
            <person name="Hesse C.N."/>
            <person name="Kosti I."/>
            <person name="LaButti K."/>
            <person name="Lindquist E.A."/>
            <person name="Lucas S."/>
            <person name="Salamov A.A."/>
            <person name="Bradshaw R.E."/>
            <person name="Ciuffetti L."/>
            <person name="Hamelin R.C."/>
            <person name="Kema G.H.J."/>
            <person name="Lawrence C."/>
            <person name="Scott J.A."/>
            <person name="Spatafora J.W."/>
            <person name="Turgeon B.G."/>
            <person name="de Wit P.J.G.M."/>
            <person name="Zhong S."/>
            <person name="Goodwin S.B."/>
            <person name="Grigoriev I.V."/>
        </authorList>
    </citation>
    <scope>NUCLEOTIDE SEQUENCE [LARGE SCALE GENOMIC DNA]</scope>
    <source>
        <strain evidence="2">NZE10 / CBS 128990</strain>
    </source>
</reference>
<name>M2YKD5_DOTSN</name>
<evidence type="ECO:0008006" key="3">
    <source>
        <dbReference type="Google" id="ProtNLM"/>
    </source>
</evidence>
<protein>
    <recommendedName>
        <fullName evidence="3">F-box domain-containing protein</fullName>
    </recommendedName>
</protein>
<organism evidence="1 2">
    <name type="scientific">Dothistroma septosporum (strain NZE10 / CBS 128990)</name>
    <name type="common">Red band needle blight fungus</name>
    <name type="synonym">Mycosphaerella pini</name>
    <dbReference type="NCBI Taxonomy" id="675120"/>
    <lineage>
        <taxon>Eukaryota</taxon>
        <taxon>Fungi</taxon>
        <taxon>Dikarya</taxon>
        <taxon>Ascomycota</taxon>
        <taxon>Pezizomycotina</taxon>
        <taxon>Dothideomycetes</taxon>
        <taxon>Dothideomycetidae</taxon>
        <taxon>Mycosphaerellales</taxon>
        <taxon>Mycosphaerellaceae</taxon>
        <taxon>Dothistroma</taxon>
    </lineage>
</organism>
<dbReference type="eggNOG" id="ENOG502TA53">
    <property type="taxonomic scope" value="Eukaryota"/>
</dbReference>
<dbReference type="AlphaFoldDB" id="M2YKD5"/>
<reference evidence="2" key="1">
    <citation type="journal article" date="2012" name="PLoS Genet.">
        <title>The genomes of the fungal plant pathogens Cladosporium fulvum and Dothistroma septosporum reveal adaptation to different hosts and lifestyles but also signatures of common ancestry.</title>
        <authorList>
            <person name="de Wit P.J.G.M."/>
            <person name="van der Burgt A."/>
            <person name="Oekmen B."/>
            <person name="Stergiopoulos I."/>
            <person name="Abd-Elsalam K.A."/>
            <person name="Aerts A.L."/>
            <person name="Bahkali A.H."/>
            <person name="Beenen H.G."/>
            <person name="Chettri P."/>
            <person name="Cox M.P."/>
            <person name="Datema E."/>
            <person name="de Vries R.P."/>
            <person name="Dhillon B."/>
            <person name="Ganley A.R."/>
            <person name="Griffiths S.A."/>
            <person name="Guo Y."/>
            <person name="Hamelin R.C."/>
            <person name="Henrissat B."/>
            <person name="Kabir M.S."/>
            <person name="Jashni M.K."/>
            <person name="Kema G."/>
            <person name="Klaubauf S."/>
            <person name="Lapidus A."/>
            <person name="Levasseur A."/>
            <person name="Lindquist E."/>
            <person name="Mehrabi R."/>
            <person name="Ohm R.A."/>
            <person name="Owen T.J."/>
            <person name="Salamov A."/>
            <person name="Schwelm A."/>
            <person name="Schijlen E."/>
            <person name="Sun H."/>
            <person name="van den Burg H.A."/>
            <person name="van Ham R.C.H.J."/>
            <person name="Zhang S."/>
            <person name="Goodwin S.B."/>
            <person name="Grigoriev I.V."/>
            <person name="Collemare J."/>
            <person name="Bradshaw R.E."/>
        </authorList>
    </citation>
    <scope>NUCLEOTIDE SEQUENCE [LARGE SCALE GENOMIC DNA]</scope>
    <source>
        <strain evidence="2">NZE10 / CBS 128990</strain>
    </source>
</reference>
<keyword evidence="2" id="KW-1185">Reference proteome</keyword>
<dbReference type="STRING" id="675120.M2YKD5"/>
<dbReference type="EMBL" id="KB446545">
    <property type="protein sequence ID" value="EME39431.1"/>
    <property type="molecule type" value="Genomic_DNA"/>
</dbReference>
<dbReference type="HOGENOM" id="CLU_1835122_0_0_1"/>
<dbReference type="OrthoDB" id="3639531at2759"/>
<evidence type="ECO:0000313" key="2">
    <source>
        <dbReference type="Proteomes" id="UP000016933"/>
    </source>
</evidence>
<gene>
    <name evidence="1" type="ORF">DOTSEDRAFT_56819</name>
</gene>
<accession>M2YKD5</accession>
<proteinExistence type="predicted"/>
<dbReference type="Proteomes" id="UP000016933">
    <property type="component" value="Unassembled WGS sequence"/>
</dbReference>
<sequence length="140" mass="16182">MGDPDPPEPPRDDTTTGYVAKASRLLSLPQELQDIIFAFAFPAHESLDFLTHSQWESREKETRRKNTDHVLRPFPAPKVDDFFVCKQYFACAARAWVTNQHFTNDSGQAFHDIDRNCGVRATEIIRPNVTKLTLNYWLSW</sequence>